<dbReference type="PANTHER" id="PTHR34659">
    <property type="entry name" value="BNAA05G11610D PROTEIN"/>
    <property type="match status" value="1"/>
</dbReference>
<sequence length="406" mass="44413">MDFRCKGIAWVGNICQKFETLCSEVDDIMCEETIKYVENQLQTVGADVKEFCAEVVHDVLSPFLVDSMKGAAPDLSLEHAKDTDLVAHETSNICVEDDPKKGLCNVNSLPHPSFVEPAEGVHIDSSLKRDAEIGIYNKSNTGVEGYLVVEKSFPSDILEAVTLAEKDSSMTSSLCGVNQSNHEEGWNGQVNLSPKISVEWCNNSMKEEEITNLVNTAADISSALPSTNSIILVQSCEPDSGLTSPGNALSAESIDTSTANVTVPMVESSWTGFELLCDELAKTEGFISLADSGAEEASDDHVIELDLETTQPYNKLNLEESCIVVDSNEFCSISLTTAKHHHKKKIWKALASKMKLAKGQECEQAWYKDLDAGSSQQEGESFTPSRLPSRYESVVSDCCEFEWEII</sequence>
<accession>A0A5B6YMU1</accession>
<dbReference type="GO" id="GO:0005776">
    <property type="term" value="C:autophagosome"/>
    <property type="evidence" value="ECO:0007669"/>
    <property type="project" value="TreeGrafter"/>
</dbReference>
<organism evidence="1">
    <name type="scientific">Davidia involucrata</name>
    <name type="common">Dove tree</name>
    <dbReference type="NCBI Taxonomy" id="16924"/>
    <lineage>
        <taxon>Eukaryota</taxon>
        <taxon>Viridiplantae</taxon>
        <taxon>Streptophyta</taxon>
        <taxon>Embryophyta</taxon>
        <taxon>Tracheophyta</taxon>
        <taxon>Spermatophyta</taxon>
        <taxon>Magnoliopsida</taxon>
        <taxon>eudicotyledons</taxon>
        <taxon>Gunneridae</taxon>
        <taxon>Pentapetalae</taxon>
        <taxon>asterids</taxon>
        <taxon>Cornales</taxon>
        <taxon>Nyssaceae</taxon>
        <taxon>Davidia</taxon>
    </lineage>
</organism>
<dbReference type="PANTHER" id="PTHR34659:SF5">
    <property type="match status" value="1"/>
</dbReference>
<name>A0A5B6YMU1_DAVIN</name>
<reference evidence="1" key="1">
    <citation type="submission" date="2019-08" db="EMBL/GenBank/DDBJ databases">
        <title>Reference gene set and small RNA set construction with multiple tissues from Davidia involucrata Baill.</title>
        <authorList>
            <person name="Yang H."/>
            <person name="Zhou C."/>
            <person name="Li G."/>
            <person name="Wang J."/>
            <person name="Gao P."/>
            <person name="Wang M."/>
            <person name="Wang R."/>
            <person name="Zhao Y."/>
        </authorList>
    </citation>
    <scope>NUCLEOTIDE SEQUENCE</scope>
    <source>
        <tissue evidence="1">Mixed with DoveR01_LX</tissue>
    </source>
</reference>
<dbReference type="AlphaFoldDB" id="A0A5B6YMU1"/>
<dbReference type="GO" id="GO:0061908">
    <property type="term" value="C:phagophore"/>
    <property type="evidence" value="ECO:0007669"/>
    <property type="project" value="TreeGrafter"/>
</dbReference>
<evidence type="ECO:0000313" key="1">
    <source>
        <dbReference type="EMBL" id="MPA32915.1"/>
    </source>
</evidence>
<protein>
    <submittedName>
        <fullName evidence="1">Uncharacterized protein</fullName>
    </submittedName>
</protein>
<proteinExistence type="predicted"/>
<dbReference type="InterPro" id="IPR053273">
    <property type="entry name" value="CST_Regulator"/>
</dbReference>
<gene>
    <name evidence="1" type="ORF">Din_002356</name>
</gene>
<dbReference type="EMBL" id="GHES01002356">
    <property type="protein sequence ID" value="MPA32915.1"/>
    <property type="molecule type" value="Transcribed_RNA"/>
</dbReference>
<dbReference type="GO" id="GO:0006950">
    <property type="term" value="P:response to stress"/>
    <property type="evidence" value="ECO:0007669"/>
    <property type="project" value="TreeGrafter"/>
</dbReference>